<keyword evidence="8" id="KW-0418">Kinase</keyword>
<feature type="transmembrane region" description="Helical" evidence="12">
    <location>
        <begin position="159"/>
        <end position="179"/>
    </location>
</feature>
<dbReference type="SUPFAM" id="SSF55604">
    <property type="entry name" value="Glucose permease domain IIB"/>
    <property type="match status" value="1"/>
</dbReference>
<dbReference type="GO" id="GO:0016301">
    <property type="term" value="F:kinase activity"/>
    <property type="evidence" value="ECO:0007669"/>
    <property type="project" value="UniProtKB-KW"/>
</dbReference>
<evidence type="ECO:0000256" key="3">
    <source>
        <dbReference type="ARBA" id="ARBA00022475"/>
    </source>
</evidence>
<dbReference type="GO" id="GO:0009401">
    <property type="term" value="P:phosphoenolpyruvate-dependent sugar phosphotransferase system"/>
    <property type="evidence" value="ECO:0007669"/>
    <property type="project" value="UniProtKB-KW"/>
</dbReference>
<keyword evidence="2" id="KW-0813">Transport</keyword>
<dbReference type="GO" id="GO:0090589">
    <property type="term" value="F:protein-phosphocysteine-trehalose phosphotransferase system transporter activity"/>
    <property type="evidence" value="ECO:0007669"/>
    <property type="project" value="TreeGrafter"/>
</dbReference>
<evidence type="ECO:0000256" key="9">
    <source>
        <dbReference type="ARBA" id="ARBA00022989"/>
    </source>
</evidence>
<gene>
    <name evidence="14" type="ORF">SAMN02744040_02150</name>
</gene>
<evidence type="ECO:0000313" key="14">
    <source>
        <dbReference type="EMBL" id="SHH49432.1"/>
    </source>
</evidence>
<dbReference type="Pfam" id="PF00367">
    <property type="entry name" value="PTS_EIIB"/>
    <property type="match status" value="1"/>
</dbReference>
<dbReference type="NCBIfam" id="TIGR00826">
    <property type="entry name" value="EIIB_glc"/>
    <property type="match status" value="1"/>
</dbReference>
<dbReference type="STRING" id="1123350.SAMN02744040_02150"/>
<evidence type="ECO:0000313" key="15">
    <source>
        <dbReference type="Proteomes" id="UP000242520"/>
    </source>
</evidence>
<dbReference type="Pfam" id="PF02378">
    <property type="entry name" value="PTS_EIIC"/>
    <property type="match status" value="1"/>
</dbReference>
<evidence type="ECO:0000256" key="7">
    <source>
        <dbReference type="ARBA" id="ARBA00022692"/>
    </source>
</evidence>
<keyword evidence="9 12" id="KW-1133">Transmembrane helix</keyword>
<keyword evidence="3" id="KW-1003">Cell membrane</keyword>
<dbReference type="Gene3D" id="3.30.1360.60">
    <property type="entry name" value="Glucose permease domain IIB"/>
    <property type="match status" value="1"/>
</dbReference>
<evidence type="ECO:0000256" key="11">
    <source>
        <dbReference type="PROSITE-ProRule" id="PRU00421"/>
    </source>
</evidence>
<dbReference type="InterPro" id="IPR036878">
    <property type="entry name" value="Glu_permease_IIB"/>
</dbReference>
<name>A0A1M5TFC3_9FIRM</name>
<sequence length="192" mass="21689">MNKFSKEVRQLLEYVGGKENIAAVTHCVTRMRFVLNNPQKADVEKIERIKVVKGTFTQAGQFQVIIGNEVATFYNEFVKNADIEGVSKETVKKAGRQNMNFLQRLISHLGEIFSPLIPAIIVGGLILGFRNIIGDIKLLEGGTKSLIEVSQFWAGVHQFLWLIGEAIFFFLPVGITWSISKKWGQLKFWGLF</sequence>
<evidence type="ECO:0000256" key="8">
    <source>
        <dbReference type="ARBA" id="ARBA00022777"/>
    </source>
</evidence>
<feature type="transmembrane region" description="Helical" evidence="12">
    <location>
        <begin position="112"/>
        <end position="133"/>
    </location>
</feature>
<protein>
    <submittedName>
        <fullName evidence="14">PTS system, glucose-like IIB component</fullName>
    </submittedName>
</protein>
<dbReference type="PANTHER" id="PTHR30175:SF4">
    <property type="entry name" value="PTS SYSTEM TREHALOSE-SPECIFIC EIIBC COMPONENT"/>
    <property type="match status" value="1"/>
</dbReference>
<dbReference type="InterPro" id="IPR001996">
    <property type="entry name" value="PTS_IIB_1"/>
</dbReference>
<accession>A0A1M5TFC3</accession>
<organism evidence="14 15">
    <name type="scientific">Tepidibacter thalassicus DSM 15285</name>
    <dbReference type="NCBI Taxonomy" id="1123350"/>
    <lineage>
        <taxon>Bacteria</taxon>
        <taxon>Bacillati</taxon>
        <taxon>Bacillota</taxon>
        <taxon>Clostridia</taxon>
        <taxon>Peptostreptococcales</taxon>
        <taxon>Peptostreptococcaceae</taxon>
        <taxon>Tepidibacter</taxon>
    </lineage>
</organism>
<evidence type="ECO:0000256" key="1">
    <source>
        <dbReference type="ARBA" id="ARBA00004651"/>
    </source>
</evidence>
<evidence type="ECO:0000259" key="13">
    <source>
        <dbReference type="PROSITE" id="PS51098"/>
    </source>
</evidence>
<dbReference type="EMBL" id="FQXH01000033">
    <property type="protein sequence ID" value="SHH49432.1"/>
    <property type="molecule type" value="Genomic_DNA"/>
</dbReference>
<dbReference type="PROSITE" id="PS51098">
    <property type="entry name" value="PTS_EIIB_TYPE_1"/>
    <property type="match status" value="1"/>
</dbReference>
<comment type="subcellular location">
    <subcellularLocation>
        <location evidence="1">Cell membrane</location>
        <topology evidence="1">Multi-pass membrane protein</topology>
    </subcellularLocation>
</comment>
<dbReference type="FunFam" id="3.30.1360.60:FF:000001">
    <property type="entry name" value="PTS system glucose-specific IIBC component PtsG"/>
    <property type="match status" value="1"/>
</dbReference>
<dbReference type="InterPro" id="IPR018113">
    <property type="entry name" value="PTrfase_EIIB_Cys"/>
</dbReference>
<keyword evidence="10 12" id="KW-0472">Membrane</keyword>
<feature type="domain" description="PTS EIIB type-1" evidence="13">
    <location>
        <begin position="5"/>
        <end position="87"/>
    </location>
</feature>
<dbReference type="PROSITE" id="PS01035">
    <property type="entry name" value="PTS_EIIB_TYPE_1_CYS"/>
    <property type="match status" value="1"/>
</dbReference>
<dbReference type="InterPro" id="IPR003352">
    <property type="entry name" value="PTS_EIIC"/>
</dbReference>
<proteinExistence type="predicted"/>
<evidence type="ECO:0000256" key="4">
    <source>
        <dbReference type="ARBA" id="ARBA00022597"/>
    </source>
</evidence>
<evidence type="ECO:0000256" key="6">
    <source>
        <dbReference type="ARBA" id="ARBA00022683"/>
    </source>
</evidence>
<keyword evidence="4" id="KW-0762">Sugar transport</keyword>
<dbReference type="GO" id="GO:0008982">
    <property type="term" value="F:protein-N(PI)-phosphohistidine-sugar phosphotransferase activity"/>
    <property type="evidence" value="ECO:0007669"/>
    <property type="project" value="InterPro"/>
</dbReference>
<keyword evidence="5" id="KW-0808">Transferase</keyword>
<dbReference type="PANTHER" id="PTHR30175">
    <property type="entry name" value="PHOSPHOTRANSFERASE SYSTEM TRANSPORT PROTEIN"/>
    <property type="match status" value="1"/>
</dbReference>
<keyword evidence="15" id="KW-1185">Reference proteome</keyword>
<dbReference type="AlphaFoldDB" id="A0A1M5TFC3"/>
<keyword evidence="7 12" id="KW-0812">Transmembrane</keyword>
<dbReference type="Proteomes" id="UP000242520">
    <property type="component" value="Unassembled WGS sequence"/>
</dbReference>
<reference evidence="15" key="1">
    <citation type="submission" date="2016-11" db="EMBL/GenBank/DDBJ databases">
        <authorList>
            <person name="Varghese N."/>
            <person name="Submissions S."/>
        </authorList>
    </citation>
    <scope>NUCLEOTIDE SEQUENCE [LARGE SCALE GENOMIC DNA]</scope>
    <source>
        <strain evidence="15">DSM 15285</strain>
    </source>
</reference>
<evidence type="ECO:0000256" key="12">
    <source>
        <dbReference type="SAM" id="Phobius"/>
    </source>
</evidence>
<feature type="active site" description="Phosphocysteine intermediate; for EIIB activity" evidence="11">
    <location>
        <position position="27"/>
    </location>
</feature>
<evidence type="ECO:0000256" key="10">
    <source>
        <dbReference type="ARBA" id="ARBA00023136"/>
    </source>
</evidence>
<keyword evidence="6" id="KW-0598">Phosphotransferase system</keyword>
<evidence type="ECO:0000256" key="5">
    <source>
        <dbReference type="ARBA" id="ARBA00022679"/>
    </source>
</evidence>
<dbReference type="GO" id="GO:0005886">
    <property type="term" value="C:plasma membrane"/>
    <property type="evidence" value="ECO:0007669"/>
    <property type="project" value="UniProtKB-SubCell"/>
</dbReference>
<dbReference type="CDD" id="cd00212">
    <property type="entry name" value="PTS_IIB_glc"/>
    <property type="match status" value="1"/>
</dbReference>
<evidence type="ECO:0000256" key="2">
    <source>
        <dbReference type="ARBA" id="ARBA00022448"/>
    </source>
</evidence>
<dbReference type="GO" id="GO:0015771">
    <property type="term" value="P:trehalose transport"/>
    <property type="evidence" value="ECO:0007669"/>
    <property type="project" value="TreeGrafter"/>
</dbReference>
<dbReference type="InterPro" id="IPR050558">
    <property type="entry name" value="PTS_Sugar-Specific_Components"/>
</dbReference>